<organism evidence="4 5">
    <name type="scientific">Thermosipho ferrireducens</name>
    <dbReference type="NCBI Taxonomy" id="2571116"/>
    <lineage>
        <taxon>Bacteria</taxon>
        <taxon>Thermotogati</taxon>
        <taxon>Thermotogota</taxon>
        <taxon>Thermotogae</taxon>
        <taxon>Thermotogales</taxon>
        <taxon>Fervidobacteriaceae</taxon>
        <taxon>Thermosipho</taxon>
    </lineage>
</organism>
<dbReference type="PANTHER" id="PTHR43861">
    <property type="entry name" value="TRANS-ACONITATE 2-METHYLTRANSFERASE-RELATED"/>
    <property type="match status" value="1"/>
</dbReference>
<name>A0ABX7S7L9_9BACT</name>
<keyword evidence="5" id="KW-1185">Reference proteome</keyword>
<evidence type="ECO:0000313" key="5">
    <source>
        <dbReference type="Proteomes" id="UP000671862"/>
    </source>
</evidence>
<dbReference type="EMBL" id="CP071446">
    <property type="protein sequence ID" value="QTA37913.1"/>
    <property type="molecule type" value="Genomic_DNA"/>
</dbReference>
<dbReference type="SUPFAM" id="SSF53335">
    <property type="entry name" value="S-adenosyl-L-methionine-dependent methyltransferases"/>
    <property type="match status" value="1"/>
</dbReference>
<evidence type="ECO:0000313" key="4">
    <source>
        <dbReference type="EMBL" id="QTA37913.1"/>
    </source>
</evidence>
<evidence type="ECO:0000256" key="2">
    <source>
        <dbReference type="ARBA" id="ARBA00022679"/>
    </source>
</evidence>
<proteinExistence type="predicted"/>
<dbReference type="PANTHER" id="PTHR43861:SF1">
    <property type="entry name" value="TRANS-ACONITATE 2-METHYLTRANSFERASE"/>
    <property type="match status" value="1"/>
</dbReference>
<evidence type="ECO:0000259" key="3">
    <source>
        <dbReference type="Pfam" id="PF13649"/>
    </source>
</evidence>
<dbReference type="RefSeq" id="WP_207566634.1">
    <property type="nucleotide sequence ID" value="NZ_CP071446.1"/>
</dbReference>
<evidence type="ECO:0000256" key="1">
    <source>
        <dbReference type="ARBA" id="ARBA00022603"/>
    </source>
</evidence>
<dbReference type="InterPro" id="IPR029063">
    <property type="entry name" value="SAM-dependent_MTases_sf"/>
</dbReference>
<dbReference type="GO" id="GO:0032259">
    <property type="term" value="P:methylation"/>
    <property type="evidence" value="ECO:0007669"/>
    <property type="project" value="UniProtKB-KW"/>
</dbReference>
<dbReference type="Pfam" id="PF13649">
    <property type="entry name" value="Methyltransf_25"/>
    <property type="match status" value="1"/>
</dbReference>
<dbReference type="Proteomes" id="UP000671862">
    <property type="component" value="Chromosome"/>
</dbReference>
<dbReference type="GO" id="GO:0008168">
    <property type="term" value="F:methyltransferase activity"/>
    <property type="evidence" value="ECO:0007669"/>
    <property type="project" value="UniProtKB-KW"/>
</dbReference>
<sequence length="207" mass="24318">MAEKRYDTIFSVDYDKKWGKIDKTHKSFLSKFLSFLPEKCKILDAACGTGKYWKLILENNCQVVGIDQSEQMLIKAKEKFPNCETVKIGLQEMCYENEFEGIICIDAMENVFPEDWTLVLKNFYRALKKKGYLYFTVELIDEKKLKEAYIEGKRMGLPIVEGEVVYNGGYHYYPPIKKVKEWLYEVGFKIIEEGLSDGYYHFLVKKL</sequence>
<keyword evidence="2" id="KW-0808">Transferase</keyword>
<keyword evidence="1 4" id="KW-0489">Methyltransferase</keyword>
<dbReference type="InterPro" id="IPR041698">
    <property type="entry name" value="Methyltransf_25"/>
</dbReference>
<gene>
    <name evidence="4" type="ORF">JYK00_09375</name>
</gene>
<dbReference type="Gene3D" id="3.40.50.150">
    <property type="entry name" value="Vaccinia Virus protein VP39"/>
    <property type="match status" value="1"/>
</dbReference>
<reference evidence="4 5" key="1">
    <citation type="submission" date="2021-03" db="EMBL/GenBank/DDBJ databases">
        <title>Thermosipho ferrireducens sp.nov., an anaerobic thermophilic iron-reducing bacterium isolated from a deep-sea hydrothermal sulfide deposits.</title>
        <authorList>
            <person name="Zeng X."/>
            <person name="Chen Y."/>
            <person name="Shao Z."/>
        </authorList>
    </citation>
    <scope>NUCLEOTIDE SEQUENCE [LARGE SCALE GENOMIC DNA]</scope>
    <source>
        <strain evidence="4 5">JL129W03</strain>
    </source>
</reference>
<dbReference type="CDD" id="cd02440">
    <property type="entry name" value="AdoMet_MTases"/>
    <property type="match status" value="1"/>
</dbReference>
<accession>A0ABX7S7L9</accession>
<protein>
    <submittedName>
        <fullName evidence="4">Class I SAM-dependent methyltransferase</fullName>
    </submittedName>
</protein>
<feature type="domain" description="Methyltransferase" evidence="3">
    <location>
        <begin position="42"/>
        <end position="131"/>
    </location>
</feature>